<feature type="transmembrane region" description="Helical" evidence="2">
    <location>
        <begin position="96"/>
        <end position="115"/>
    </location>
</feature>
<feature type="transmembrane region" description="Helical" evidence="2">
    <location>
        <begin position="12"/>
        <end position="37"/>
    </location>
</feature>
<feature type="compositionally biased region" description="Basic and acidic residues" evidence="1">
    <location>
        <begin position="284"/>
        <end position="294"/>
    </location>
</feature>
<feature type="transmembrane region" description="Helical" evidence="2">
    <location>
        <begin position="211"/>
        <end position="236"/>
    </location>
</feature>
<feature type="transmembrane region" description="Helical" evidence="2">
    <location>
        <begin position="49"/>
        <end position="70"/>
    </location>
</feature>
<evidence type="ECO:0000256" key="1">
    <source>
        <dbReference type="SAM" id="MobiDB-lite"/>
    </source>
</evidence>
<name>A0A164YXK8_9AGAM</name>
<feature type="transmembrane region" description="Helical" evidence="2">
    <location>
        <begin position="166"/>
        <end position="190"/>
    </location>
</feature>
<protein>
    <submittedName>
        <fullName evidence="3">Uncharacterized protein</fullName>
    </submittedName>
</protein>
<feature type="region of interest" description="Disordered" evidence="1">
    <location>
        <begin position="270"/>
        <end position="337"/>
    </location>
</feature>
<dbReference type="AlphaFoldDB" id="A0A164YXK8"/>
<keyword evidence="4" id="KW-1185">Reference proteome</keyword>
<reference evidence="3 4" key="1">
    <citation type="journal article" date="2016" name="Mol. Biol. Evol.">
        <title>Comparative Genomics of Early-Diverging Mushroom-Forming Fungi Provides Insights into the Origins of Lignocellulose Decay Capabilities.</title>
        <authorList>
            <person name="Nagy L.G."/>
            <person name="Riley R."/>
            <person name="Tritt A."/>
            <person name="Adam C."/>
            <person name="Daum C."/>
            <person name="Floudas D."/>
            <person name="Sun H."/>
            <person name="Yadav J.S."/>
            <person name="Pangilinan J."/>
            <person name="Larsson K.H."/>
            <person name="Matsuura K."/>
            <person name="Barry K."/>
            <person name="Labutti K."/>
            <person name="Kuo R."/>
            <person name="Ohm R.A."/>
            <person name="Bhattacharya S.S."/>
            <person name="Shirouzu T."/>
            <person name="Yoshinaga Y."/>
            <person name="Martin F.M."/>
            <person name="Grigoriev I.V."/>
            <person name="Hibbett D.S."/>
        </authorList>
    </citation>
    <scope>NUCLEOTIDE SEQUENCE [LARGE SCALE GENOMIC DNA]</scope>
    <source>
        <strain evidence="3 4">HHB9708</strain>
    </source>
</reference>
<sequence>MTSSSISLPQAILVSFFCETLLYGVASVLYILCLFAISRKTARGSVARTFMTPSTLLFFFTTIHTFGVFARNLDAFVSYPGGPGPYFMQLTTPVKTIIQVGQMGAILTADALSVYRTFIVYSKSKIAVIVPLLSWIATFVAAAGLITAQHLVSVNTSIFSSTVTKWTMALLSTSVATTGFATGMIVWRLWSARRAVRQAVSYSTGSTFTTRFAIILVESAALYSFTNLVYLILYAMQQNAEGVVSGFEVPLASITFSLITLRVEAIKNESPTPDSIRSHHKTEHQHQHPRDDMSLAHQAPSSMPPVHFLHSLQNQGSAPSLKPSPAIGPLDSVDSMA</sequence>
<accession>A0A164YXK8</accession>
<evidence type="ECO:0000313" key="3">
    <source>
        <dbReference type="EMBL" id="KZS97336.1"/>
    </source>
</evidence>
<dbReference type="Proteomes" id="UP000076722">
    <property type="component" value="Unassembled WGS sequence"/>
</dbReference>
<evidence type="ECO:0000313" key="4">
    <source>
        <dbReference type="Proteomes" id="UP000076722"/>
    </source>
</evidence>
<organism evidence="3 4">
    <name type="scientific">Sistotremastrum niveocremeum HHB9708</name>
    <dbReference type="NCBI Taxonomy" id="1314777"/>
    <lineage>
        <taxon>Eukaryota</taxon>
        <taxon>Fungi</taxon>
        <taxon>Dikarya</taxon>
        <taxon>Basidiomycota</taxon>
        <taxon>Agaricomycotina</taxon>
        <taxon>Agaricomycetes</taxon>
        <taxon>Sistotremastrales</taxon>
        <taxon>Sistotremastraceae</taxon>
        <taxon>Sertulicium</taxon>
        <taxon>Sertulicium niveocremeum</taxon>
    </lineage>
</organism>
<dbReference type="EMBL" id="KV419397">
    <property type="protein sequence ID" value="KZS97336.1"/>
    <property type="molecule type" value="Genomic_DNA"/>
</dbReference>
<gene>
    <name evidence="3" type="ORF">SISNIDRAFT_463250</name>
</gene>
<keyword evidence="2" id="KW-0472">Membrane</keyword>
<dbReference type="OrthoDB" id="3354175at2759"/>
<keyword evidence="2" id="KW-0812">Transmembrane</keyword>
<feature type="transmembrane region" description="Helical" evidence="2">
    <location>
        <begin position="127"/>
        <end position="146"/>
    </location>
</feature>
<keyword evidence="2" id="KW-1133">Transmembrane helix</keyword>
<proteinExistence type="predicted"/>
<evidence type="ECO:0000256" key="2">
    <source>
        <dbReference type="SAM" id="Phobius"/>
    </source>
</evidence>